<protein>
    <recommendedName>
        <fullName evidence="2">Transposase Tnp1/En/Spm-like domain-containing protein</fullName>
    </recommendedName>
</protein>
<organism evidence="1">
    <name type="scientific">Panicum hallii</name>
    <dbReference type="NCBI Taxonomy" id="206008"/>
    <lineage>
        <taxon>Eukaryota</taxon>
        <taxon>Viridiplantae</taxon>
        <taxon>Streptophyta</taxon>
        <taxon>Embryophyta</taxon>
        <taxon>Tracheophyta</taxon>
        <taxon>Spermatophyta</taxon>
        <taxon>Magnoliopsida</taxon>
        <taxon>Liliopsida</taxon>
        <taxon>Poales</taxon>
        <taxon>Poaceae</taxon>
        <taxon>PACMAD clade</taxon>
        <taxon>Panicoideae</taxon>
        <taxon>Panicodae</taxon>
        <taxon>Paniceae</taxon>
        <taxon>Panicinae</taxon>
        <taxon>Panicum</taxon>
        <taxon>Panicum sect. Panicum</taxon>
    </lineage>
</organism>
<dbReference type="Proteomes" id="UP000243499">
    <property type="component" value="Chromosome 1"/>
</dbReference>
<dbReference type="EMBL" id="CM008046">
    <property type="protein sequence ID" value="PVH66103.1"/>
    <property type="molecule type" value="Genomic_DNA"/>
</dbReference>
<dbReference type="Gramene" id="PVH66103">
    <property type="protein sequence ID" value="PVH66103"/>
    <property type="gene ID" value="PAHAL_1G150400"/>
</dbReference>
<evidence type="ECO:0008006" key="2">
    <source>
        <dbReference type="Google" id="ProtNLM"/>
    </source>
</evidence>
<dbReference type="AlphaFoldDB" id="A0A2T8KVA0"/>
<reference evidence="1" key="1">
    <citation type="submission" date="2018-04" db="EMBL/GenBank/DDBJ databases">
        <title>WGS assembly of Panicum hallii.</title>
        <authorList>
            <person name="Lovell J."/>
            <person name="Jenkins J."/>
            <person name="Lowry D."/>
            <person name="Mamidi S."/>
            <person name="Sreedasyam A."/>
            <person name="Weng X."/>
            <person name="Barry K."/>
            <person name="Bonette J."/>
            <person name="Campitelli B."/>
            <person name="Daum C."/>
            <person name="Gordon S."/>
            <person name="Gould B."/>
            <person name="Lipzen A."/>
            <person name="Macqueen A."/>
            <person name="Palacio-Mejia J."/>
            <person name="Plott C."/>
            <person name="Shakirov E."/>
            <person name="Shu S."/>
            <person name="Yoshinaga Y."/>
            <person name="Zane M."/>
            <person name="Rokhsar D."/>
            <person name="Grimwood J."/>
            <person name="Schmutz J."/>
            <person name="Juenger T."/>
        </authorList>
    </citation>
    <scope>NUCLEOTIDE SEQUENCE [LARGE SCALE GENOMIC DNA]</scope>
    <source>
        <strain evidence="1">FIL2</strain>
    </source>
</reference>
<evidence type="ECO:0000313" key="1">
    <source>
        <dbReference type="EMBL" id="PVH66103.1"/>
    </source>
</evidence>
<gene>
    <name evidence="1" type="ORF">PAHAL_1G150400</name>
</gene>
<sequence>MLGREFVGVYVDFLENVGSGNKGDEELPGPPFEMSTLVEVVSFVIAWPRSHVKKATSSIQT</sequence>
<name>A0A2T8KVA0_9POAL</name>
<proteinExistence type="predicted"/>
<accession>A0A2T8KVA0</accession>